<dbReference type="NCBIfam" id="NF047509">
    <property type="entry name" value="Rv3131_FMN_oxido"/>
    <property type="match status" value="1"/>
</dbReference>
<dbReference type="SUPFAM" id="SSF55469">
    <property type="entry name" value="FMN-dependent nitroreductase-like"/>
    <property type="match status" value="2"/>
</dbReference>
<sequence>MYTSEEVLRDAAATALLAPSIFNTQPWRWEVRDSALELRTDRSRQLAVTDPMGRMLTISCGLALHHALVALAAEGRRASVERLPDESDRGLLARITLAGVTEPADVRLRDAISRRHTDRRPFAETAVPDDVIDRLRTGAEARGVYLAELHADSLVRFQVTAARAGELDADDPAYQAELAEWTHRPADTRDGVTPATAVAPTPRKVPLRSFFPAGAEGLLPGPGHDGGARYLVLWTTDDTPADWLAAGEAMSAVLLETTASGLAASPMTDVVEVPASRALLHRLLDNLGNAQAALRIGVPATDEAAPPTPRRAAGDVIDTDR</sequence>
<protein>
    <submittedName>
        <fullName evidence="2">Nitroreductase family protein</fullName>
    </submittedName>
</protein>
<dbReference type="PANTHER" id="PTHR23026">
    <property type="entry name" value="NADPH NITROREDUCTASE"/>
    <property type="match status" value="1"/>
</dbReference>
<evidence type="ECO:0000313" key="3">
    <source>
        <dbReference type="Proteomes" id="UP001501676"/>
    </source>
</evidence>
<organism evidence="2 3">
    <name type="scientific">Cryptosporangium minutisporangium</name>
    <dbReference type="NCBI Taxonomy" id="113569"/>
    <lineage>
        <taxon>Bacteria</taxon>
        <taxon>Bacillati</taxon>
        <taxon>Actinomycetota</taxon>
        <taxon>Actinomycetes</taxon>
        <taxon>Cryptosporangiales</taxon>
        <taxon>Cryptosporangiaceae</taxon>
        <taxon>Cryptosporangium</taxon>
    </lineage>
</organism>
<dbReference type="PANTHER" id="PTHR23026:SF123">
    <property type="entry name" value="NAD(P)H NITROREDUCTASE RV3131-RELATED"/>
    <property type="match status" value="1"/>
</dbReference>
<dbReference type="Gene3D" id="3.40.109.10">
    <property type="entry name" value="NADH Oxidase"/>
    <property type="match status" value="1"/>
</dbReference>
<dbReference type="Gene3D" id="3.40.109.30">
    <property type="entry name" value="putative nitroreductase (tm1586), domain 2"/>
    <property type="match status" value="1"/>
</dbReference>
<evidence type="ECO:0000313" key="2">
    <source>
        <dbReference type="EMBL" id="GAA3394883.1"/>
    </source>
</evidence>
<accession>A0ABP6T7U5</accession>
<dbReference type="EMBL" id="BAAAYN010000047">
    <property type="protein sequence ID" value="GAA3394883.1"/>
    <property type="molecule type" value="Genomic_DNA"/>
</dbReference>
<evidence type="ECO:0000256" key="1">
    <source>
        <dbReference type="SAM" id="MobiDB-lite"/>
    </source>
</evidence>
<dbReference type="Proteomes" id="UP001501676">
    <property type="component" value="Unassembled WGS sequence"/>
</dbReference>
<comment type="caution">
    <text evidence="2">The sequence shown here is derived from an EMBL/GenBank/DDBJ whole genome shotgun (WGS) entry which is preliminary data.</text>
</comment>
<feature type="region of interest" description="Disordered" evidence="1">
    <location>
        <begin position="300"/>
        <end position="321"/>
    </location>
</feature>
<name>A0ABP6T7U5_9ACTN</name>
<reference evidence="3" key="1">
    <citation type="journal article" date="2019" name="Int. J. Syst. Evol. Microbiol.">
        <title>The Global Catalogue of Microorganisms (GCM) 10K type strain sequencing project: providing services to taxonomists for standard genome sequencing and annotation.</title>
        <authorList>
            <consortium name="The Broad Institute Genomics Platform"/>
            <consortium name="The Broad Institute Genome Sequencing Center for Infectious Disease"/>
            <person name="Wu L."/>
            <person name="Ma J."/>
        </authorList>
    </citation>
    <scope>NUCLEOTIDE SEQUENCE [LARGE SCALE GENOMIC DNA]</scope>
    <source>
        <strain evidence="3">JCM 9458</strain>
    </source>
</reference>
<dbReference type="InterPro" id="IPR050627">
    <property type="entry name" value="Nitroreductase/BluB"/>
</dbReference>
<keyword evidence="3" id="KW-1185">Reference proteome</keyword>
<proteinExistence type="predicted"/>
<gene>
    <name evidence="2" type="ORF">GCM10020369_65910</name>
</gene>
<dbReference type="InterPro" id="IPR000415">
    <property type="entry name" value="Nitroreductase-like"/>
</dbReference>